<proteinExistence type="predicted"/>
<dbReference type="AlphaFoldDB" id="A0A845SFZ7"/>
<sequence length="74" mass="7922">MLSRLCCAASNRHSHLGGEYGQSQARDKGKETSRVVTLYSSPPSYNELFHPSRRGSSGSDSGASTRSAPLPEPL</sequence>
<feature type="compositionally biased region" description="Low complexity" evidence="1">
    <location>
        <begin position="54"/>
        <end position="67"/>
    </location>
</feature>
<reference evidence="2 3" key="1">
    <citation type="submission" date="2019-12" db="EMBL/GenBank/DDBJ databases">
        <authorList>
            <person name="Lee S.D."/>
        </authorList>
    </citation>
    <scope>NUCLEOTIDE SEQUENCE [LARGE SCALE GENOMIC DNA]</scope>
    <source>
        <strain evidence="2 3">SAP-6</strain>
    </source>
</reference>
<evidence type="ECO:0000313" key="3">
    <source>
        <dbReference type="Proteomes" id="UP000461443"/>
    </source>
</evidence>
<dbReference type="Proteomes" id="UP000461443">
    <property type="component" value="Unassembled WGS sequence"/>
</dbReference>
<evidence type="ECO:0000256" key="1">
    <source>
        <dbReference type="SAM" id="MobiDB-lite"/>
    </source>
</evidence>
<feature type="region of interest" description="Disordered" evidence="1">
    <location>
        <begin position="41"/>
        <end position="74"/>
    </location>
</feature>
<protein>
    <submittedName>
        <fullName evidence="2">Uncharacterized protein</fullName>
    </submittedName>
</protein>
<organism evidence="2 3">
    <name type="scientific">Acerihabitans arboris</name>
    <dbReference type="NCBI Taxonomy" id="2691583"/>
    <lineage>
        <taxon>Bacteria</taxon>
        <taxon>Pseudomonadati</taxon>
        <taxon>Pseudomonadota</taxon>
        <taxon>Gammaproteobacteria</taxon>
        <taxon>Enterobacterales</taxon>
        <taxon>Pectobacteriaceae</taxon>
        <taxon>Acerihabitans</taxon>
    </lineage>
</organism>
<comment type="caution">
    <text evidence="2">The sequence shown here is derived from an EMBL/GenBank/DDBJ whole genome shotgun (WGS) entry which is preliminary data.</text>
</comment>
<evidence type="ECO:0000313" key="2">
    <source>
        <dbReference type="EMBL" id="NDL62302.1"/>
    </source>
</evidence>
<keyword evidence="3" id="KW-1185">Reference proteome</keyword>
<accession>A0A845SFZ7</accession>
<gene>
    <name evidence="2" type="ORF">GRH90_05980</name>
</gene>
<feature type="region of interest" description="Disordered" evidence="1">
    <location>
        <begin position="13"/>
        <end position="32"/>
    </location>
</feature>
<reference evidence="2 3" key="2">
    <citation type="submission" date="2020-02" db="EMBL/GenBank/DDBJ databases">
        <title>The new genus of Enterobacteriales.</title>
        <authorList>
            <person name="Kim I.S."/>
        </authorList>
    </citation>
    <scope>NUCLEOTIDE SEQUENCE [LARGE SCALE GENOMIC DNA]</scope>
    <source>
        <strain evidence="2 3">SAP-6</strain>
    </source>
</reference>
<dbReference type="EMBL" id="WUBS01000003">
    <property type="protein sequence ID" value="NDL62302.1"/>
    <property type="molecule type" value="Genomic_DNA"/>
</dbReference>
<dbReference type="RefSeq" id="WP_162365010.1">
    <property type="nucleotide sequence ID" value="NZ_WUBS01000003.1"/>
</dbReference>
<name>A0A845SFZ7_9GAMM</name>